<dbReference type="Proteomes" id="UP000463883">
    <property type="component" value="Chromosome"/>
</dbReference>
<keyword evidence="2" id="KW-1185">Reference proteome</keyword>
<evidence type="ECO:0000313" key="1">
    <source>
        <dbReference type="EMBL" id="QHI72057.1"/>
    </source>
</evidence>
<proteinExistence type="predicted"/>
<gene>
    <name evidence="1" type="ORF">Ami3637_06285</name>
</gene>
<name>A0A6P1MDR9_9FIRM</name>
<evidence type="ECO:0000313" key="2">
    <source>
        <dbReference type="Proteomes" id="UP000463883"/>
    </source>
</evidence>
<dbReference type="Gene3D" id="3.40.50.150">
    <property type="entry name" value="Vaccinia Virus protein VP39"/>
    <property type="match status" value="1"/>
</dbReference>
<dbReference type="RefSeq" id="WP_162361827.1">
    <property type="nucleotide sequence ID" value="NZ_CP047591.1"/>
</dbReference>
<dbReference type="InterPro" id="IPR029063">
    <property type="entry name" value="SAM-dependent_MTases_sf"/>
</dbReference>
<dbReference type="SUPFAM" id="SSF53335">
    <property type="entry name" value="S-adenosyl-L-methionine-dependent methyltransferases"/>
    <property type="match status" value="1"/>
</dbReference>
<evidence type="ECO:0008006" key="3">
    <source>
        <dbReference type="Google" id="ProtNLM"/>
    </source>
</evidence>
<dbReference type="EMBL" id="CP047591">
    <property type="protein sequence ID" value="QHI72057.1"/>
    <property type="molecule type" value="Genomic_DNA"/>
</dbReference>
<organism evidence="1 2">
    <name type="scientific">Aminipila terrae</name>
    <dbReference type="NCBI Taxonomy" id="2697030"/>
    <lineage>
        <taxon>Bacteria</taxon>
        <taxon>Bacillati</taxon>
        <taxon>Bacillota</taxon>
        <taxon>Clostridia</taxon>
        <taxon>Peptostreptococcales</taxon>
        <taxon>Anaerovoracaceae</taxon>
        <taxon>Aminipila</taxon>
    </lineage>
</organism>
<dbReference type="KEGG" id="amic:Ami3637_06285"/>
<protein>
    <recommendedName>
        <fullName evidence="3">FkbM family methyltransferase</fullName>
    </recommendedName>
</protein>
<accession>A0A6P1MDR9</accession>
<reference evidence="1 2" key="1">
    <citation type="submission" date="2020-01" db="EMBL/GenBank/DDBJ databases">
        <title>Genomic analysis of Aminipila sp. CBA3637.</title>
        <authorList>
            <person name="Kim Y.B."/>
            <person name="Roh S.W."/>
        </authorList>
    </citation>
    <scope>NUCLEOTIDE SEQUENCE [LARGE SCALE GENOMIC DNA]</scope>
    <source>
        <strain evidence="1 2">CBA3637</strain>
    </source>
</reference>
<dbReference type="AlphaFoldDB" id="A0A6P1MDR9"/>
<sequence>MVSKDSRYLKAIYKDNEYFQKQIFNITNNEVFVDCGSYHGEDTIELMNIVGNIKKAYCFEPDKKILDT</sequence>